<protein>
    <submittedName>
        <fullName evidence="3">PEP-CTERM protein-sorting domain-containing protein</fullName>
    </submittedName>
</protein>
<name>A0A1M7QPN9_9BURK</name>
<dbReference type="EMBL" id="FRCX01000007">
    <property type="protein sequence ID" value="SHN33491.1"/>
    <property type="molecule type" value="Genomic_DNA"/>
</dbReference>
<organism evidence="3 4">
    <name type="scientific">Duganella sacchari</name>
    <dbReference type="NCBI Taxonomy" id="551987"/>
    <lineage>
        <taxon>Bacteria</taxon>
        <taxon>Pseudomonadati</taxon>
        <taxon>Pseudomonadota</taxon>
        <taxon>Betaproteobacteria</taxon>
        <taxon>Burkholderiales</taxon>
        <taxon>Oxalobacteraceae</taxon>
        <taxon>Telluria group</taxon>
        <taxon>Duganella</taxon>
    </lineage>
</organism>
<proteinExistence type="predicted"/>
<feature type="chain" id="PRO_5012523071" evidence="1">
    <location>
        <begin position="25"/>
        <end position="195"/>
    </location>
</feature>
<reference evidence="4" key="1">
    <citation type="submission" date="2016-11" db="EMBL/GenBank/DDBJ databases">
        <authorList>
            <person name="Varghese N."/>
            <person name="Submissions S."/>
        </authorList>
    </citation>
    <scope>NUCLEOTIDE SEQUENCE [LARGE SCALE GENOMIC DNA]</scope>
    <source>
        <strain evidence="4">Sac-22</strain>
    </source>
</reference>
<dbReference type="AlphaFoldDB" id="A0A1M7QPN9"/>
<dbReference type="Pfam" id="PF07589">
    <property type="entry name" value="PEP-CTERM"/>
    <property type="match status" value="1"/>
</dbReference>
<evidence type="ECO:0000313" key="4">
    <source>
        <dbReference type="Proteomes" id="UP000184339"/>
    </source>
</evidence>
<dbReference type="InterPro" id="IPR013424">
    <property type="entry name" value="Ice-binding_C"/>
</dbReference>
<gene>
    <name evidence="3" type="ORF">SAMN05192549_107401</name>
</gene>
<evidence type="ECO:0000259" key="2">
    <source>
        <dbReference type="Pfam" id="PF07589"/>
    </source>
</evidence>
<keyword evidence="4" id="KW-1185">Reference proteome</keyword>
<keyword evidence="1" id="KW-0732">Signal</keyword>
<feature type="domain" description="Ice-binding protein C-terminal" evidence="2">
    <location>
        <begin position="166"/>
        <end position="190"/>
    </location>
</feature>
<dbReference type="Proteomes" id="UP000184339">
    <property type="component" value="Unassembled WGS sequence"/>
</dbReference>
<dbReference type="NCBIfam" id="NF038126">
    <property type="entry name" value="PEP_CTERM_FxDxF"/>
    <property type="match status" value="1"/>
</dbReference>
<dbReference type="OrthoDB" id="8757112at2"/>
<evidence type="ECO:0000256" key="1">
    <source>
        <dbReference type="SAM" id="SignalP"/>
    </source>
</evidence>
<sequence>MKIKNVLLATMICGATLFGASAYAATVGKTVTLNLASDDEGGFNAHFGNNFSSLYTNDTFVDKYKFVLAGNYDSAASLTSSFLKSGTIKDLLITDFSVVQYDPMTNAVLHTYTGINTTANTVNPTDSWELSAQGLSTGSYYVQVGGKIIGNGGGSYGSDLTVSIAAVPEPETYAMMGLGLGLLGVVARRKKAANA</sequence>
<evidence type="ECO:0000313" key="3">
    <source>
        <dbReference type="EMBL" id="SHN33491.1"/>
    </source>
</evidence>
<dbReference type="RefSeq" id="WP_072786714.1">
    <property type="nucleotide sequence ID" value="NZ_FRCX01000007.1"/>
</dbReference>
<feature type="signal peptide" evidence="1">
    <location>
        <begin position="1"/>
        <end position="24"/>
    </location>
</feature>
<dbReference type="NCBIfam" id="TIGR02595">
    <property type="entry name" value="PEP_CTERM"/>
    <property type="match status" value="1"/>
</dbReference>
<accession>A0A1M7QPN9</accession>